<evidence type="ECO:0000313" key="3">
    <source>
        <dbReference type="Proteomes" id="UP001235939"/>
    </source>
</evidence>
<dbReference type="InterPro" id="IPR043502">
    <property type="entry name" value="DNA/RNA_pol_sf"/>
</dbReference>
<sequence>MSREPRSFNDDGSFDTKMLLGRRPCNNKISRALEEDALKMTLQHAFVLTIGFKMRELRAESVDQKVPCFSHSGSSCPSTKIVRTSVKLAVVPIHLNCCSQGYTASRDGLGGEGEITGKDPLPRIDDTLESLREASIFSTMDMKSGYWKIEVDEANREKTAFVTPDGLFEFKVIPFGLCNAPATFERIIDNLLRGLKWTICLCYIDDIIVFF</sequence>
<dbReference type="EMBL" id="CP092877">
    <property type="protein sequence ID" value="UYV77489.1"/>
    <property type="molecule type" value="Genomic_DNA"/>
</dbReference>
<evidence type="ECO:0000313" key="2">
    <source>
        <dbReference type="EMBL" id="UYV77489.1"/>
    </source>
</evidence>
<dbReference type="Proteomes" id="UP001235939">
    <property type="component" value="Chromosome 15"/>
</dbReference>
<organism evidence="2 3">
    <name type="scientific">Cordylochernes scorpioides</name>
    <dbReference type="NCBI Taxonomy" id="51811"/>
    <lineage>
        <taxon>Eukaryota</taxon>
        <taxon>Metazoa</taxon>
        <taxon>Ecdysozoa</taxon>
        <taxon>Arthropoda</taxon>
        <taxon>Chelicerata</taxon>
        <taxon>Arachnida</taxon>
        <taxon>Pseudoscorpiones</taxon>
        <taxon>Cheliferoidea</taxon>
        <taxon>Chernetidae</taxon>
        <taxon>Cordylochernes</taxon>
    </lineage>
</organism>
<feature type="domain" description="Reverse transcriptase" evidence="1">
    <location>
        <begin position="1"/>
        <end position="211"/>
    </location>
</feature>
<proteinExistence type="predicted"/>
<protein>
    <submittedName>
        <fullName evidence="2">K02A2.6-like</fullName>
    </submittedName>
</protein>
<dbReference type="InterPro" id="IPR000477">
    <property type="entry name" value="RT_dom"/>
</dbReference>
<gene>
    <name evidence="2" type="ORF">LAZ67_15001242</name>
</gene>
<name>A0ABY6L8M0_9ARAC</name>
<reference evidence="2 3" key="1">
    <citation type="submission" date="2022-01" db="EMBL/GenBank/DDBJ databases">
        <title>A chromosomal length assembly of Cordylochernes scorpioides.</title>
        <authorList>
            <person name="Zeh D."/>
            <person name="Zeh J."/>
        </authorList>
    </citation>
    <scope>NUCLEOTIDE SEQUENCE [LARGE SCALE GENOMIC DNA]</scope>
    <source>
        <strain evidence="2">IN4F17</strain>
        <tissue evidence="2">Whole Body</tissue>
    </source>
</reference>
<dbReference type="Gene3D" id="3.30.70.270">
    <property type="match status" value="1"/>
</dbReference>
<dbReference type="SUPFAM" id="SSF56672">
    <property type="entry name" value="DNA/RNA polymerases"/>
    <property type="match status" value="1"/>
</dbReference>
<dbReference type="InterPro" id="IPR053134">
    <property type="entry name" value="RNA-dir_DNA_polymerase"/>
</dbReference>
<keyword evidence="3" id="KW-1185">Reference proteome</keyword>
<dbReference type="PANTHER" id="PTHR24559">
    <property type="entry name" value="TRANSPOSON TY3-I GAG-POL POLYPROTEIN"/>
    <property type="match status" value="1"/>
</dbReference>
<evidence type="ECO:0000259" key="1">
    <source>
        <dbReference type="PROSITE" id="PS50878"/>
    </source>
</evidence>
<dbReference type="CDD" id="cd01647">
    <property type="entry name" value="RT_LTR"/>
    <property type="match status" value="1"/>
</dbReference>
<dbReference type="PANTHER" id="PTHR24559:SF444">
    <property type="entry name" value="REVERSE TRANSCRIPTASE DOMAIN-CONTAINING PROTEIN"/>
    <property type="match status" value="1"/>
</dbReference>
<dbReference type="Gene3D" id="3.10.10.10">
    <property type="entry name" value="HIV Type 1 Reverse Transcriptase, subunit A, domain 1"/>
    <property type="match status" value="1"/>
</dbReference>
<dbReference type="InterPro" id="IPR043128">
    <property type="entry name" value="Rev_trsase/Diguanyl_cyclase"/>
</dbReference>
<accession>A0ABY6L8M0</accession>
<dbReference type="PROSITE" id="PS50878">
    <property type="entry name" value="RT_POL"/>
    <property type="match status" value="1"/>
</dbReference>
<dbReference type="Pfam" id="PF00078">
    <property type="entry name" value="RVT_1"/>
    <property type="match status" value="1"/>
</dbReference>